<evidence type="ECO:0000259" key="4">
    <source>
        <dbReference type="Pfam" id="PF22784"/>
    </source>
</evidence>
<feature type="region of interest" description="Disordered" evidence="2">
    <location>
        <begin position="230"/>
        <end position="271"/>
    </location>
</feature>
<organism evidence="5 6">
    <name type="scientific">Hirsutella rhossiliensis</name>
    <dbReference type="NCBI Taxonomy" id="111463"/>
    <lineage>
        <taxon>Eukaryota</taxon>
        <taxon>Fungi</taxon>
        <taxon>Dikarya</taxon>
        <taxon>Ascomycota</taxon>
        <taxon>Pezizomycotina</taxon>
        <taxon>Sordariomycetes</taxon>
        <taxon>Hypocreomycetidae</taxon>
        <taxon>Hypocreales</taxon>
        <taxon>Ophiocordycipitaceae</taxon>
        <taxon>Hirsutella</taxon>
    </lineage>
</organism>
<accession>A0A9P8SM75</accession>
<evidence type="ECO:0000313" key="5">
    <source>
        <dbReference type="EMBL" id="KAH0967696.1"/>
    </source>
</evidence>
<feature type="chain" id="PRO_5040275360" evidence="3">
    <location>
        <begin position="20"/>
        <end position="383"/>
    </location>
</feature>
<sequence>MRLLLVLAIAIEALGTAQALPRAMPSPPSRYQRLGRDLDGDASAGGFYRFEWVSSSLQAGDRLARSSAPFYQHSDPDQRLTGASIAFLKQQGISHVISLNAEANSPAIRDALTKNGIAYTALPVRDFESPTLDDFKKGHRAFEQHRAGTLVWCGYGHGRTGTMVTALQVYSEQARPDPRRLLPADFSKNHVETAGQIRLLNKLQRSLQPGAFRKTAENAVKMPSAAWGKALGNNAPDAPALAPKPKPASQAKTADDKAVVASSKPGAKVPKSVGDWWAEQMAAKPSKGMAKSIGDLWADQMAAKPPKGVPKKIVVGMPGAGLANPGFNPPVGKNLVPTAKGPGNMFYSGKGRPGVFVGRTFGGRFGGPRVAGGFVGAPGVRRP</sequence>
<proteinExistence type="predicted"/>
<name>A0A9P8SM75_9HYPO</name>
<dbReference type="RefSeq" id="XP_044725209.1">
    <property type="nucleotide sequence ID" value="XM_044858809.1"/>
</dbReference>
<gene>
    <name evidence="5" type="ORF">HRG_00338</name>
</gene>
<feature type="signal peptide" evidence="3">
    <location>
        <begin position="1"/>
        <end position="19"/>
    </location>
</feature>
<dbReference type="EMBL" id="JAIZPD010000001">
    <property type="protein sequence ID" value="KAH0967696.1"/>
    <property type="molecule type" value="Genomic_DNA"/>
</dbReference>
<dbReference type="OrthoDB" id="432447at2759"/>
<protein>
    <submittedName>
        <fullName evidence="5">Protein-tyrosine phosphatase</fullName>
    </submittedName>
</protein>
<evidence type="ECO:0000256" key="3">
    <source>
        <dbReference type="SAM" id="SignalP"/>
    </source>
</evidence>
<dbReference type="GeneID" id="68349467"/>
<dbReference type="GO" id="GO:0016791">
    <property type="term" value="F:phosphatase activity"/>
    <property type="evidence" value="ECO:0007669"/>
    <property type="project" value="UniProtKB-ARBA"/>
</dbReference>
<dbReference type="InterPro" id="IPR057023">
    <property type="entry name" value="PTP-SAK"/>
</dbReference>
<keyword evidence="3" id="KW-0732">Signal</keyword>
<dbReference type="Gene3D" id="3.90.190.10">
    <property type="entry name" value="Protein tyrosine phosphatase superfamily"/>
    <property type="match status" value="1"/>
</dbReference>
<evidence type="ECO:0000256" key="1">
    <source>
        <dbReference type="ARBA" id="ARBA00022801"/>
    </source>
</evidence>
<dbReference type="Proteomes" id="UP000824596">
    <property type="component" value="Unassembled WGS sequence"/>
</dbReference>
<evidence type="ECO:0000256" key="2">
    <source>
        <dbReference type="SAM" id="MobiDB-lite"/>
    </source>
</evidence>
<evidence type="ECO:0000313" key="6">
    <source>
        <dbReference type="Proteomes" id="UP000824596"/>
    </source>
</evidence>
<feature type="compositionally biased region" description="Low complexity" evidence="2">
    <location>
        <begin position="235"/>
        <end position="252"/>
    </location>
</feature>
<keyword evidence="6" id="KW-1185">Reference proteome</keyword>
<dbReference type="SUPFAM" id="SSF52799">
    <property type="entry name" value="(Phosphotyrosine protein) phosphatases II"/>
    <property type="match status" value="1"/>
</dbReference>
<reference evidence="5" key="1">
    <citation type="submission" date="2021-09" db="EMBL/GenBank/DDBJ databases">
        <title>A high-quality genome of the endoparasitic fungus Hirsutella rhossiliensis with a comparison of Hirsutella genomes reveals transposable elements contributing to genome size variation.</title>
        <authorList>
            <person name="Lin R."/>
            <person name="Jiao Y."/>
            <person name="Sun X."/>
            <person name="Ling J."/>
            <person name="Xie B."/>
            <person name="Cheng X."/>
        </authorList>
    </citation>
    <scope>NUCLEOTIDE SEQUENCE</scope>
    <source>
        <strain evidence="5">HR02</strain>
    </source>
</reference>
<comment type="caution">
    <text evidence="5">The sequence shown here is derived from an EMBL/GenBank/DDBJ whole genome shotgun (WGS) entry which is preliminary data.</text>
</comment>
<dbReference type="InterPro" id="IPR029021">
    <property type="entry name" value="Prot-tyrosine_phosphatase-like"/>
</dbReference>
<keyword evidence="1" id="KW-0378">Hydrolase</keyword>
<feature type="domain" description="Swiss Army Knife protein DSP-PTPase phosphatase" evidence="4">
    <location>
        <begin position="83"/>
        <end position="203"/>
    </location>
</feature>
<dbReference type="Pfam" id="PF22784">
    <property type="entry name" value="PTP-SAK"/>
    <property type="match status" value="1"/>
</dbReference>
<dbReference type="AlphaFoldDB" id="A0A9P8SM75"/>